<proteinExistence type="predicted"/>
<dbReference type="InterPro" id="IPR052548">
    <property type="entry name" value="Type_VII_TA_antitoxin"/>
</dbReference>
<dbReference type="Pfam" id="PF18765">
    <property type="entry name" value="Polbeta"/>
    <property type="match status" value="1"/>
</dbReference>
<dbReference type="Gene3D" id="3.30.460.10">
    <property type="entry name" value="Beta Polymerase, domain 2"/>
    <property type="match status" value="1"/>
</dbReference>
<evidence type="ECO:0000259" key="1">
    <source>
        <dbReference type="Pfam" id="PF18765"/>
    </source>
</evidence>
<protein>
    <submittedName>
        <fullName evidence="2">DNA polymerase subunit beta</fullName>
    </submittedName>
</protein>
<feature type="domain" description="Polymerase beta nucleotidyltransferase" evidence="1">
    <location>
        <begin position="15"/>
        <end position="96"/>
    </location>
</feature>
<dbReference type="InterPro" id="IPR043519">
    <property type="entry name" value="NT_sf"/>
</dbReference>
<sequence>MTALLVTDNELAIVREILQKYVPTYEVWAFGSRVNGNVKPYSDLDLAVITAEPLDLQTHADLVDAFSESDLPWKVDIVDWATTSDNFRQIILQKYLVIQAN</sequence>
<keyword evidence="3" id="KW-1185">Reference proteome</keyword>
<gene>
    <name evidence="2" type="ORF">SAMEA1410922_01779</name>
</gene>
<name>A0ABY6TMZ5_9PAST</name>
<dbReference type="PANTHER" id="PTHR33933:SF1">
    <property type="entry name" value="PROTEIN ADENYLYLTRANSFERASE MNTA-RELATED"/>
    <property type="match status" value="1"/>
</dbReference>
<dbReference type="RefSeq" id="WP_135710795.1">
    <property type="nucleotide sequence ID" value="NZ_CABFKI010000012.1"/>
</dbReference>
<reference evidence="2 3" key="1">
    <citation type="submission" date="2019-05" db="EMBL/GenBank/DDBJ databases">
        <authorList>
            <consortium name="Pathogen Informatics"/>
        </authorList>
    </citation>
    <scope>NUCLEOTIDE SEQUENCE [LARGE SCALE GENOMIC DNA]</scope>
    <source>
        <strain evidence="2 3">NM319</strain>
    </source>
</reference>
<evidence type="ECO:0000313" key="2">
    <source>
        <dbReference type="EMBL" id="VTU09026.1"/>
    </source>
</evidence>
<dbReference type="SUPFAM" id="SSF81301">
    <property type="entry name" value="Nucleotidyltransferase"/>
    <property type="match status" value="1"/>
</dbReference>
<organism evidence="2 3">
    <name type="scientific">Actinobacillus porcinus</name>
    <dbReference type="NCBI Taxonomy" id="51048"/>
    <lineage>
        <taxon>Bacteria</taxon>
        <taxon>Pseudomonadati</taxon>
        <taxon>Pseudomonadota</taxon>
        <taxon>Gammaproteobacteria</taxon>
        <taxon>Pasteurellales</taxon>
        <taxon>Pasteurellaceae</taxon>
        <taxon>Actinobacillus</taxon>
    </lineage>
</organism>
<evidence type="ECO:0000313" key="3">
    <source>
        <dbReference type="Proteomes" id="UP000308167"/>
    </source>
</evidence>
<dbReference type="InterPro" id="IPR041633">
    <property type="entry name" value="Polbeta"/>
</dbReference>
<dbReference type="GeneID" id="86156152"/>
<dbReference type="EMBL" id="CABFKI010000012">
    <property type="protein sequence ID" value="VTU09026.1"/>
    <property type="molecule type" value="Genomic_DNA"/>
</dbReference>
<comment type="caution">
    <text evidence="2">The sequence shown here is derived from an EMBL/GenBank/DDBJ whole genome shotgun (WGS) entry which is preliminary data.</text>
</comment>
<accession>A0ABY6TMZ5</accession>
<dbReference type="Proteomes" id="UP000308167">
    <property type="component" value="Unassembled WGS sequence"/>
</dbReference>
<dbReference type="PANTHER" id="PTHR33933">
    <property type="entry name" value="NUCLEOTIDYLTRANSFERASE"/>
    <property type="match status" value="1"/>
</dbReference>
<dbReference type="CDD" id="cd05403">
    <property type="entry name" value="NT_KNTase_like"/>
    <property type="match status" value="1"/>
</dbReference>